<name>A0A0F7SYQ2_PHARH</name>
<dbReference type="GO" id="GO:0000151">
    <property type="term" value="C:ubiquitin ligase complex"/>
    <property type="evidence" value="ECO:0007669"/>
    <property type="project" value="TreeGrafter"/>
</dbReference>
<dbReference type="PANTHER" id="PTHR12281:SF31">
    <property type="entry name" value="DCN1-LIKE PROTEIN 3"/>
    <property type="match status" value="1"/>
</dbReference>
<evidence type="ECO:0000256" key="1">
    <source>
        <dbReference type="ARBA" id="ARBA00022786"/>
    </source>
</evidence>
<dbReference type="InterPro" id="IPR042460">
    <property type="entry name" value="DCN1-like_PONY"/>
</dbReference>
<feature type="domain" description="DCUN1" evidence="3">
    <location>
        <begin position="75"/>
        <end position="285"/>
    </location>
</feature>
<organism evidence="4">
    <name type="scientific">Phaffia rhodozyma</name>
    <name type="common">Yeast</name>
    <name type="synonym">Xanthophyllomyces dendrorhous</name>
    <dbReference type="NCBI Taxonomy" id="264483"/>
    <lineage>
        <taxon>Eukaryota</taxon>
        <taxon>Fungi</taxon>
        <taxon>Dikarya</taxon>
        <taxon>Basidiomycota</taxon>
        <taxon>Agaricomycotina</taxon>
        <taxon>Tremellomycetes</taxon>
        <taxon>Cystofilobasidiales</taxon>
        <taxon>Mrakiaceae</taxon>
        <taxon>Phaffia</taxon>
    </lineage>
</organism>
<dbReference type="Gene3D" id="1.10.238.200">
    <property type="entry name" value="Cullin, PONY binding domain"/>
    <property type="match status" value="1"/>
</dbReference>
<dbReference type="GO" id="GO:0032182">
    <property type="term" value="F:ubiquitin-like protein binding"/>
    <property type="evidence" value="ECO:0007669"/>
    <property type="project" value="TreeGrafter"/>
</dbReference>
<proteinExistence type="predicted"/>
<dbReference type="PROSITE" id="PS51229">
    <property type="entry name" value="DCUN1"/>
    <property type="match status" value="1"/>
</dbReference>
<dbReference type="InterPro" id="IPR014764">
    <property type="entry name" value="DCN-prot"/>
</dbReference>
<dbReference type="SUPFAM" id="SSF46934">
    <property type="entry name" value="UBA-like"/>
    <property type="match status" value="1"/>
</dbReference>
<sequence>MSAKKLTVADQRKLIDQLSNITNATATDSNRLLKTYRWNLELAISGFFDDALAQQNAANNTSRLAGSASAKAKKDRETKLLAIFDQFKDEKEYAITIEQVADYFEAIGITEMDSDIAVYLVSYELKSPSMGRLPQKEFIESWSALKVDSTEAMANEVKNLRAKYLTDPEYFKKVYRYVYDLGKQDGAKVIVRDMAVALWQSLLPPVFQSNPSAIQYSTTNGARGMGEREFGWWLEFLEEQKTKGISKDLWTLFIEFAVKVPYTYDVYDEDGAWPSLLDEFTDYAKNRRKREGLDNA</sequence>
<dbReference type="InterPro" id="IPR009060">
    <property type="entry name" value="UBA-like_sf"/>
</dbReference>
<accession>A0A0F7SYQ2</accession>
<dbReference type="Gene3D" id="1.10.8.10">
    <property type="entry name" value="DNA helicase RuvA subunit, C-terminal domain"/>
    <property type="match status" value="1"/>
</dbReference>
<evidence type="ECO:0000256" key="2">
    <source>
        <dbReference type="RuleBase" id="RU410713"/>
    </source>
</evidence>
<evidence type="ECO:0000259" key="3">
    <source>
        <dbReference type="PROSITE" id="PS51229"/>
    </source>
</evidence>
<dbReference type="GO" id="GO:0097602">
    <property type="term" value="F:cullin family protein binding"/>
    <property type="evidence" value="ECO:0007669"/>
    <property type="project" value="TreeGrafter"/>
</dbReference>
<dbReference type="InterPro" id="IPR005176">
    <property type="entry name" value="PONY_dom"/>
</dbReference>
<dbReference type="Gene3D" id="1.10.238.10">
    <property type="entry name" value="EF-hand"/>
    <property type="match status" value="1"/>
</dbReference>
<evidence type="ECO:0000313" key="4">
    <source>
        <dbReference type="EMBL" id="CED85408.1"/>
    </source>
</evidence>
<dbReference type="EMBL" id="LN483332">
    <property type="protein sequence ID" value="CED85408.1"/>
    <property type="molecule type" value="Genomic_DNA"/>
</dbReference>
<dbReference type="AlphaFoldDB" id="A0A0F7SYQ2"/>
<dbReference type="GO" id="GO:0031624">
    <property type="term" value="F:ubiquitin conjugating enzyme binding"/>
    <property type="evidence" value="ECO:0007669"/>
    <property type="project" value="TreeGrafter"/>
</dbReference>
<keyword evidence="1" id="KW-0833">Ubl conjugation pathway</keyword>
<dbReference type="PANTHER" id="PTHR12281">
    <property type="entry name" value="RP42 RELATED"/>
    <property type="match status" value="1"/>
</dbReference>
<dbReference type="Pfam" id="PF03556">
    <property type="entry name" value="Cullin_binding"/>
    <property type="match status" value="1"/>
</dbReference>
<reference evidence="4" key="1">
    <citation type="submission" date="2014-08" db="EMBL/GenBank/DDBJ databases">
        <authorList>
            <person name="Sharma Rahul"/>
            <person name="Thines Marco"/>
        </authorList>
    </citation>
    <scope>NUCLEOTIDE SEQUENCE</scope>
</reference>
<dbReference type="GO" id="GO:0045116">
    <property type="term" value="P:protein neddylation"/>
    <property type="evidence" value="ECO:0007669"/>
    <property type="project" value="TreeGrafter"/>
</dbReference>
<dbReference type="CDD" id="cd14273">
    <property type="entry name" value="UBA_TAP-C_like"/>
    <property type="match status" value="1"/>
</dbReference>
<protein>
    <recommendedName>
        <fullName evidence="2">Defective in cullin neddylation protein</fullName>
    </recommendedName>
</protein>
<comment type="function">
    <text evidence="2">Neddylation of cullins play an essential role in the regulation of SCF-type complexes activity.</text>
</comment>
<dbReference type="Pfam" id="PF14555">
    <property type="entry name" value="UBA_4"/>
    <property type="match status" value="1"/>
</dbReference>